<reference evidence="8 9" key="1">
    <citation type="journal article" date="2014" name="Gene">
        <title>A comparative genomic analysis of the alkalitolerant soil bacterium Bacillus lehensis G1.</title>
        <authorList>
            <person name="Noor Y.M."/>
            <person name="Samsulrizal N.H."/>
            <person name="Jema'on N.A."/>
            <person name="Low K.O."/>
            <person name="Ramli A.N."/>
            <person name="Alias N.I."/>
            <person name="Damis S.I."/>
            <person name="Fuzi S.F."/>
            <person name="Isa M.N."/>
            <person name="Murad A.M."/>
            <person name="Raih M.F."/>
            <person name="Bakar F.D."/>
            <person name="Najimudin N."/>
            <person name="Mahadi N.M."/>
            <person name="Illias R.M."/>
        </authorList>
    </citation>
    <scope>NUCLEOTIDE SEQUENCE [LARGE SCALE GENOMIC DNA]</scope>
    <source>
        <strain evidence="8 9">G1</strain>
    </source>
</reference>
<dbReference type="PANTHER" id="PTHR23506:SF23">
    <property type="entry name" value="GH10249P"/>
    <property type="match status" value="1"/>
</dbReference>
<evidence type="ECO:0000259" key="7">
    <source>
        <dbReference type="PROSITE" id="PS50850"/>
    </source>
</evidence>
<keyword evidence="3 6" id="KW-0812">Transmembrane</keyword>
<evidence type="ECO:0000313" key="9">
    <source>
        <dbReference type="Proteomes" id="UP000027142"/>
    </source>
</evidence>
<comment type="subcellular location">
    <subcellularLocation>
        <location evidence="1">Cell membrane</location>
        <topology evidence="1">Multi-pass membrane protein</topology>
    </subcellularLocation>
</comment>
<dbReference type="Pfam" id="PF07690">
    <property type="entry name" value="MFS_1"/>
    <property type="match status" value="2"/>
</dbReference>
<dbReference type="InterPro" id="IPR011701">
    <property type="entry name" value="MFS"/>
</dbReference>
<accession>A0A060LZR9</accession>
<feature type="transmembrane region" description="Helical" evidence="6">
    <location>
        <begin position="102"/>
        <end position="122"/>
    </location>
</feature>
<dbReference type="GO" id="GO:0022857">
    <property type="term" value="F:transmembrane transporter activity"/>
    <property type="evidence" value="ECO:0007669"/>
    <property type="project" value="InterPro"/>
</dbReference>
<keyword evidence="4 6" id="KW-1133">Transmembrane helix</keyword>
<dbReference type="AlphaFoldDB" id="A0A060LZR9"/>
<dbReference type="PANTHER" id="PTHR23506">
    <property type="entry name" value="GH10249P"/>
    <property type="match status" value="1"/>
</dbReference>
<feature type="transmembrane region" description="Helical" evidence="6">
    <location>
        <begin position="243"/>
        <end position="266"/>
    </location>
</feature>
<evidence type="ECO:0000256" key="6">
    <source>
        <dbReference type="SAM" id="Phobius"/>
    </source>
</evidence>
<organism evidence="8 9">
    <name type="scientific">Shouchella lehensis G1</name>
    <dbReference type="NCBI Taxonomy" id="1246626"/>
    <lineage>
        <taxon>Bacteria</taxon>
        <taxon>Bacillati</taxon>
        <taxon>Bacillota</taxon>
        <taxon>Bacilli</taxon>
        <taxon>Bacillales</taxon>
        <taxon>Bacillaceae</taxon>
        <taxon>Shouchella</taxon>
    </lineage>
</organism>
<feature type="transmembrane region" description="Helical" evidence="6">
    <location>
        <begin position="208"/>
        <end position="231"/>
    </location>
</feature>
<feature type="transmembrane region" description="Helical" evidence="6">
    <location>
        <begin position="377"/>
        <end position="396"/>
    </location>
</feature>
<feature type="domain" description="Major facilitator superfamily (MFS) profile" evidence="7">
    <location>
        <begin position="6"/>
        <end position="399"/>
    </location>
</feature>
<dbReference type="GO" id="GO:0005886">
    <property type="term" value="C:plasma membrane"/>
    <property type="evidence" value="ECO:0007669"/>
    <property type="project" value="UniProtKB-SubCell"/>
</dbReference>
<dbReference type="SUPFAM" id="SSF103473">
    <property type="entry name" value="MFS general substrate transporter"/>
    <property type="match status" value="1"/>
</dbReference>
<dbReference type="eggNOG" id="COG2814">
    <property type="taxonomic scope" value="Bacteria"/>
</dbReference>
<feature type="transmembrane region" description="Helical" evidence="6">
    <location>
        <begin position="159"/>
        <end position="181"/>
    </location>
</feature>
<evidence type="ECO:0000256" key="2">
    <source>
        <dbReference type="ARBA" id="ARBA00022448"/>
    </source>
</evidence>
<feature type="transmembrane region" description="Helical" evidence="6">
    <location>
        <begin position="7"/>
        <end position="28"/>
    </location>
</feature>
<protein>
    <submittedName>
        <fullName evidence="8">Major facilitator superfamily transporter</fullName>
    </submittedName>
</protein>
<dbReference type="InterPro" id="IPR050930">
    <property type="entry name" value="MFS_Vesicular_Transporter"/>
</dbReference>
<feature type="transmembrane region" description="Helical" evidence="6">
    <location>
        <begin position="348"/>
        <end position="371"/>
    </location>
</feature>
<feature type="transmembrane region" description="Helical" evidence="6">
    <location>
        <begin position="134"/>
        <end position="153"/>
    </location>
</feature>
<dbReference type="PROSITE" id="PS50850">
    <property type="entry name" value="MFS"/>
    <property type="match status" value="1"/>
</dbReference>
<feature type="transmembrane region" description="Helical" evidence="6">
    <location>
        <begin position="72"/>
        <end position="90"/>
    </location>
</feature>
<evidence type="ECO:0000256" key="1">
    <source>
        <dbReference type="ARBA" id="ARBA00004651"/>
    </source>
</evidence>
<dbReference type="InterPro" id="IPR036259">
    <property type="entry name" value="MFS_trans_sf"/>
</dbReference>
<dbReference type="Gene3D" id="1.20.1250.20">
    <property type="entry name" value="MFS general substrate transporter like domains"/>
    <property type="match status" value="1"/>
</dbReference>
<dbReference type="EMBL" id="CP003923">
    <property type="protein sequence ID" value="AIC93314.1"/>
    <property type="molecule type" value="Genomic_DNA"/>
</dbReference>
<gene>
    <name evidence="8" type="ORF">BleG1_0706</name>
</gene>
<dbReference type="RefSeq" id="WP_038477230.1">
    <property type="nucleotide sequence ID" value="NZ_CP003923.1"/>
</dbReference>
<dbReference type="InterPro" id="IPR001958">
    <property type="entry name" value="Tet-R_TetA/multi-R_MdtG-like"/>
</dbReference>
<feature type="transmembrane region" description="Helical" evidence="6">
    <location>
        <begin position="311"/>
        <end position="336"/>
    </location>
</feature>
<feature type="transmembrane region" description="Helical" evidence="6">
    <location>
        <begin position="287"/>
        <end position="305"/>
    </location>
</feature>
<keyword evidence="9" id="KW-1185">Reference proteome</keyword>
<feature type="transmembrane region" description="Helical" evidence="6">
    <location>
        <begin position="40"/>
        <end position="65"/>
    </location>
</feature>
<evidence type="ECO:0000256" key="5">
    <source>
        <dbReference type="ARBA" id="ARBA00023136"/>
    </source>
</evidence>
<name>A0A060LZR9_9BACI</name>
<keyword evidence="5 6" id="KW-0472">Membrane</keyword>
<evidence type="ECO:0000256" key="4">
    <source>
        <dbReference type="ARBA" id="ARBA00022989"/>
    </source>
</evidence>
<dbReference type="STRING" id="1246626.BleG1_0706"/>
<dbReference type="KEGG" id="ble:BleG1_0706"/>
<evidence type="ECO:0000313" key="8">
    <source>
        <dbReference type="EMBL" id="AIC93314.1"/>
    </source>
</evidence>
<sequence>MSSKSRVVAIALITAVAVLGDAMLFIVLPLNWEEFGLTSVWQVGVLLSINRFVRLPITPLIGLFYKKFDVRVGMVVAVSLAGISTLFYGFSSGFIVLVIMRILWGVAWSFIRLGGLLTVVSLSQDTNRGNLMGLYNGLWGLGGLTGMLAGGVFVDIFSITAVTTIFALGSFLLLPFIYMLIPKTEGNEAAQDAADKYKNLDLTFLTPYIRLVIATSATMGFIVLGIFASSLSTLIGRSYDEQWSILGLTIGVLGLAGAIQAFRWAWEPFIAPLFGRMVDRSTNKQTLILVPLFISIVTFWFLGFLDMIVPLLIVIFIFQFASTMFVTVTDTLAAGAASKTDSVKMMTVHTVMVDLGAALGPLLSFLILFWFDLSMVFYVASILMAVLAAAWVLYGIKQKKTLSRV</sequence>
<keyword evidence="2" id="KW-0813">Transport</keyword>
<evidence type="ECO:0000256" key="3">
    <source>
        <dbReference type="ARBA" id="ARBA00022692"/>
    </source>
</evidence>
<dbReference type="HOGENOM" id="CLU_047551_0_0_9"/>
<dbReference type="PATRIC" id="fig|1246626.3.peg.704"/>
<dbReference type="PRINTS" id="PR01035">
    <property type="entry name" value="TCRTETA"/>
</dbReference>
<dbReference type="InterPro" id="IPR020846">
    <property type="entry name" value="MFS_dom"/>
</dbReference>
<dbReference type="OrthoDB" id="5338069at2"/>
<dbReference type="Proteomes" id="UP000027142">
    <property type="component" value="Chromosome"/>
</dbReference>
<proteinExistence type="predicted"/>